<reference evidence="6" key="1">
    <citation type="submission" date="2020-07" db="EMBL/GenBank/DDBJ databases">
        <title>A long reads based de novo assembly of the rainbow trout Arlee double haploid line genome.</title>
        <authorList>
            <person name="Gao G."/>
            <person name="Palti Y."/>
        </authorList>
    </citation>
    <scope>NUCLEOTIDE SEQUENCE [LARGE SCALE GENOMIC DNA]</scope>
</reference>
<protein>
    <recommendedName>
        <fullName evidence="4">Tetratricopeptide repeat protein 27</fullName>
    </recommendedName>
</protein>
<evidence type="ECO:0000256" key="3">
    <source>
        <dbReference type="ARBA" id="ARBA00024020"/>
    </source>
</evidence>
<dbReference type="SMART" id="SM00028">
    <property type="entry name" value="TPR"/>
    <property type="match status" value="2"/>
</dbReference>
<dbReference type="SUPFAM" id="SSF48452">
    <property type="entry name" value="TPR-like"/>
    <property type="match status" value="1"/>
</dbReference>
<dbReference type="InterPro" id="IPR019734">
    <property type="entry name" value="TPR_rpt"/>
</dbReference>
<evidence type="ECO:0000256" key="4">
    <source>
        <dbReference type="ARBA" id="ARBA00024124"/>
    </source>
</evidence>
<keyword evidence="1" id="KW-0677">Repeat</keyword>
<dbReference type="AlphaFoldDB" id="A0A8K9WV28"/>
<dbReference type="PROSITE" id="PS50005">
    <property type="entry name" value="TPR"/>
    <property type="match status" value="1"/>
</dbReference>
<dbReference type="PANTHER" id="PTHR16193:SF0">
    <property type="entry name" value="TETRATRICOPEPTIDE REPEAT PROTEIN 27"/>
    <property type="match status" value="1"/>
</dbReference>
<sequence>MRTHRKHISEYVTLSASCVSHCLFLFQRWVLCCSPFERDFEAVLLSSQVLDLLGGGDRSDGDAIDAYLKRRVLAYLDNSTEEDKADGEIALLSNWTGPPVTIHVPDLLTQALLSSFTEPGALTSALLGSLLLDGESVYRLVWNPFLLLASGKLVNCTIKLDSLQVRHNHPPSPQKIYIQYQSKVWKHLLIAVMTCEPLNSLNIHVTWSFLHAGALCKRTRFQQNFLAQLILDVKSKEGTPAPELDVELTLSPTPLACLPKVSILYPFHLHPHSHGGGQIQCDTKCLHECLESPCPYRSLYSLPAVHLSQPKFWAVVTALCLRTSSRRVEGTMMQRTMMQTQTIVDCFEKSCPVTQRLKLFYCCQAPPRWAVQKQLANLLTDLGCTSSALLIYEKLELWEDAVICLERMGQHGKAEEILRRELEKESPSLYCLLGDVLLDHQYYNQAWELSNHRSACAMPLGRIFEQLFESLKWILNAEAWNNLSTAYIRLRQKTKAFHNLQDALKCNHEHWQTWEHFIAVCTGVGEFAEAIKAYNRLMDLRDKFKDVQVTIFLVHAVVEDMMDNHGDQASSLRAKIQELLSRHSIDAEIWRHYALLYGDGQSTRPGDELALHFLSKAHRCEVQARGLEKRSGTFMEVIKRAIDLANVTLGCSKKKSNPQESLQMLFSIHLATKAKPLHADVATGDIHGDLSDDVKELEQLITELRRESA</sequence>
<feature type="repeat" description="TPR" evidence="5">
    <location>
        <begin position="477"/>
        <end position="510"/>
    </location>
</feature>
<reference evidence="6" key="2">
    <citation type="submission" date="2025-08" db="UniProtKB">
        <authorList>
            <consortium name="Ensembl"/>
        </authorList>
    </citation>
    <scope>IDENTIFICATION</scope>
</reference>
<dbReference type="InterPro" id="IPR044244">
    <property type="entry name" value="TTC27/Emw1"/>
</dbReference>
<reference evidence="6" key="3">
    <citation type="submission" date="2025-09" db="UniProtKB">
        <authorList>
            <consortium name="Ensembl"/>
        </authorList>
    </citation>
    <scope>IDENTIFICATION</scope>
</reference>
<evidence type="ECO:0000313" key="6">
    <source>
        <dbReference type="Ensembl" id="ENSOMYP00000123709.1"/>
    </source>
</evidence>
<dbReference type="Gene3D" id="1.25.40.10">
    <property type="entry name" value="Tetratricopeptide repeat domain"/>
    <property type="match status" value="1"/>
</dbReference>
<keyword evidence="7" id="KW-1185">Reference proteome</keyword>
<dbReference type="InterPro" id="IPR011990">
    <property type="entry name" value="TPR-like_helical_dom_sf"/>
</dbReference>
<evidence type="ECO:0000256" key="2">
    <source>
        <dbReference type="ARBA" id="ARBA00022803"/>
    </source>
</evidence>
<name>A0A8K9WV28_ONCMY</name>
<dbReference type="GeneTree" id="ENSGT00500000044929"/>
<evidence type="ECO:0000256" key="1">
    <source>
        <dbReference type="ARBA" id="ARBA00022737"/>
    </source>
</evidence>
<dbReference type="PANTHER" id="PTHR16193">
    <property type="entry name" value="TETRATRICOPEPTIDE REPEAT PROTEIN 27"/>
    <property type="match status" value="1"/>
</dbReference>
<evidence type="ECO:0000313" key="7">
    <source>
        <dbReference type="Proteomes" id="UP000694395"/>
    </source>
</evidence>
<organism evidence="6 7">
    <name type="scientific">Oncorhynchus mykiss</name>
    <name type="common">Rainbow trout</name>
    <name type="synonym">Salmo gairdneri</name>
    <dbReference type="NCBI Taxonomy" id="8022"/>
    <lineage>
        <taxon>Eukaryota</taxon>
        <taxon>Metazoa</taxon>
        <taxon>Chordata</taxon>
        <taxon>Craniata</taxon>
        <taxon>Vertebrata</taxon>
        <taxon>Euteleostomi</taxon>
        <taxon>Actinopterygii</taxon>
        <taxon>Neopterygii</taxon>
        <taxon>Teleostei</taxon>
        <taxon>Protacanthopterygii</taxon>
        <taxon>Salmoniformes</taxon>
        <taxon>Salmonidae</taxon>
        <taxon>Salmoninae</taxon>
        <taxon>Oncorhynchus</taxon>
    </lineage>
</organism>
<accession>A0A8K9WV28</accession>
<evidence type="ECO:0000256" key="5">
    <source>
        <dbReference type="PROSITE-ProRule" id="PRU00339"/>
    </source>
</evidence>
<dbReference type="Proteomes" id="UP000694395">
    <property type="component" value="Chromosome 23"/>
</dbReference>
<proteinExistence type="inferred from homology"/>
<comment type="similarity">
    <text evidence="3">Belongs to the TTC27 family.</text>
</comment>
<keyword evidence="2 5" id="KW-0802">TPR repeat</keyword>
<dbReference type="Ensembl" id="ENSOMYT00000130586.1">
    <property type="protein sequence ID" value="ENSOMYP00000123709.1"/>
    <property type="gene ID" value="ENSOMYG00000060512.1"/>
</dbReference>